<keyword evidence="2" id="KW-0479">Metal-binding</keyword>
<dbReference type="InterPro" id="IPR049842">
    <property type="entry name" value="Diketo_inos_hlase_IolN"/>
</dbReference>
<dbReference type="PANTHER" id="PTHR35005:SF1">
    <property type="entry name" value="2-AMINO-5-FORMYLAMINO-6-RIBOSYLAMINOPYRIMIDIN-4(3H)-ONE 5'-MONOPHOSPHATE DEFORMYLASE"/>
    <property type="match status" value="1"/>
</dbReference>
<evidence type="ECO:0000256" key="4">
    <source>
        <dbReference type="ARBA" id="ARBA00022833"/>
    </source>
</evidence>
<evidence type="ECO:0000256" key="3">
    <source>
        <dbReference type="ARBA" id="ARBA00022801"/>
    </source>
</evidence>
<evidence type="ECO:0000313" key="7">
    <source>
        <dbReference type="Proteomes" id="UP000279422"/>
    </source>
</evidence>
<dbReference type="InterPro" id="IPR003785">
    <property type="entry name" value="Creatininase/forma_Hydrolase"/>
</dbReference>
<comment type="caution">
    <text evidence="6">The sequence shown here is derived from an EMBL/GenBank/DDBJ whole genome shotgun (WGS) entry which is preliminary data.</text>
</comment>
<evidence type="ECO:0000256" key="2">
    <source>
        <dbReference type="ARBA" id="ARBA00022723"/>
    </source>
</evidence>
<organism evidence="6 7">
    <name type="scientific">Aerophobetes bacterium</name>
    <dbReference type="NCBI Taxonomy" id="2030807"/>
    <lineage>
        <taxon>Bacteria</taxon>
        <taxon>Candidatus Aerophobota</taxon>
    </lineage>
</organism>
<dbReference type="AlphaFoldDB" id="A0A497E395"/>
<evidence type="ECO:0000313" key="6">
    <source>
        <dbReference type="EMBL" id="RLE08908.1"/>
    </source>
</evidence>
<proteinExistence type="inferred from homology"/>
<dbReference type="GO" id="GO:0016811">
    <property type="term" value="F:hydrolase activity, acting on carbon-nitrogen (but not peptide) bonds, in linear amides"/>
    <property type="evidence" value="ECO:0007669"/>
    <property type="project" value="TreeGrafter"/>
</dbReference>
<dbReference type="SUPFAM" id="SSF102215">
    <property type="entry name" value="Creatininase"/>
    <property type="match status" value="1"/>
</dbReference>
<dbReference type="Proteomes" id="UP000279422">
    <property type="component" value="Unassembled WGS sequence"/>
</dbReference>
<name>A0A497E395_UNCAE</name>
<dbReference type="GO" id="GO:0009231">
    <property type="term" value="P:riboflavin biosynthetic process"/>
    <property type="evidence" value="ECO:0007669"/>
    <property type="project" value="TreeGrafter"/>
</dbReference>
<gene>
    <name evidence="6" type="ORF">DRJ00_05465</name>
</gene>
<evidence type="ECO:0000256" key="5">
    <source>
        <dbReference type="ARBA" id="ARBA00024029"/>
    </source>
</evidence>
<dbReference type="EMBL" id="QMPZ01000074">
    <property type="protein sequence ID" value="RLE08908.1"/>
    <property type="molecule type" value="Genomic_DNA"/>
</dbReference>
<reference evidence="6 7" key="1">
    <citation type="submission" date="2018-06" db="EMBL/GenBank/DDBJ databases">
        <title>Extensive metabolic versatility and redundancy in microbially diverse, dynamic hydrothermal sediments.</title>
        <authorList>
            <person name="Dombrowski N."/>
            <person name="Teske A."/>
            <person name="Baker B.J."/>
        </authorList>
    </citation>
    <scope>NUCLEOTIDE SEQUENCE [LARGE SCALE GENOMIC DNA]</scope>
    <source>
        <strain evidence="6">B47_G16</strain>
    </source>
</reference>
<keyword evidence="3" id="KW-0378">Hydrolase</keyword>
<keyword evidence="4" id="KW-0862">Zinc</keyword>
<accession>A0A497E395</accession>
<dbReference type="Pfam" id="PF02633">
    <property type="entry name" value="Creatininase"/>
    <property type="match status" value="1"/>
</dbReference>
<comment type="cofactor">
    <cofactor evidence="1">
        <name>Zn(2+)</name>
        <dbReference type="ChEBI" id="CHEBI:29105"/>
    </cofactor>
</comment>
<protein>
    <submittedName>
        <fullName evidence="6">Creatininase family protein</fullName>
    </submittedName>
</protein>
<evidence type="ECO:0000256" key="1">
    <source>
        <dbReference type="ARBA" id="ARBA00001947"/>
    </source>
</evidence>
<dbReference type="PANTHER" id="PTHR35005">
    <property type="entry name" value="3-DEHYDRO-SCYLLO-INOSOSE HYDROLASE"/>
    <property type="match status" value="1"/>
</dbReference>
<comment type="similarity">
    <text evidence="5">Belongs to the creatininase superfamily.</text>
</comment>
<sequence length="372" mass="41926">MSEQKRKAGIWLTTENPAIIFEDTEVGRLKKKIWDASEEEIDSILAEYGVPAPSELGKPGSYIQTTVRQRLIENRRKNDIVIIPLGSTEKHGRHMNSGMDTLVVTQIAEAVRRYTAKQGRAVNLAWPPIAYGAHPYHHIGMAGTVIMPQDVVRETLIYVMLGLWNDGFRKQILINNHGQLWVLESALHEFMYRYQLPGIFQVLDWHRAVREFFGLTGKPDSMETDFIHADEAETSLALLMFPEGMVDMSLAQDTSTKGYLPDGHFDRSVEPLRRPHRWSEGEGHAPIELFAQPEGVVGKASLASARKAKRPVAAILKYLTLVIDQILEAFPPGKVPPVEEVTLRSSKEMEPYLKEPESTGWKPVYALPRIGL</sequence>
<dbReference type="InterPro" id="IPR024087">
    <property type="entry name" value="Creatininase-like_sf"/>
</dbReference>
<dbReference type="NCBIfam" id="NF041098">
    <property type="entry name" value="diketo_inos_hlase_IolN"/>
    <property type="match status" value="1"/>
</dbReference>
<dbReference type="GO" id="GO:0046872">
    <property type="term" value="F:metal ion binding"/>
    <property type="evidence" value="ECO:0007669"/>
    <property type="project" value="UniProtKB-KW"/>
</dbReference>
<dbReference type="Gene3D" id="3.40.50.10310">
    <property type="entry name" value="Creatininase"/>
    <property type="match status" value="1"/>
</dbReference>